<dbReference type="OrthoDB" id="9783139at2"/>
<keyword evidence="1 5" id="KW-0678">Repressor</keyword>
<dbReference type="InterPro" id="IPR023120">
    <property type="entry name" value="WHTH_transcript_rep_HrcA_IDD"/>
</dbReference>
<organism evidence="7 8">
    <name type="scientific">Mesoplasma syrphidae</name>
    <dbReference type="NCBI Taxonomy" id="225999"/>
    <lineage>
        <taxon>Bacteria</taxon>
        <taxon>Bacillati</taxon>
        <taxon>Mycoplasmatota</taxon>
        <taxon>Mollicutes</taxon>
        <taxon>Entomoplasmatales</taxon>
        <taxon>Entomoplasmataceae</taxon>
        <taxon>Mesoplasma</taxon>
    </lineage>
</organism>
<keyword evidence="2 5" id="KW-0805">Transcription regulation</keyword>
<dbReference type="InterPro" id="IPR036388">
    <property type="entry name" value="WH-like_DNA-bd_sf"/>
</dbReference>
<dbReference type="EMBL" id="CP025257">
    <property type="protein sequence ID" value="AUF83637.1"/>
    <property type="molecule type" value="Genomic_DNA"/>
</dbReference>
<evidence type="ECO:0000256" key="2">
    <source>
        <dbReference type="ARBA" id="ARBA00023015"/>
    </source>
</evidence>
<dbReference type="Gene3D" id="3.30.450.40">
    <property type="match status" value="1"/>
</dbReference>
<dbReference type="PANTHER" id="PTHR34824">
    <property type="entry name" value="HEAT-INDUCIBLE TRANSCRIPTION REPRESSOR HRCA"/>
    <property type="match status" value="1"/>
</dbReference>
<comment type="similarity">
    <text evidence="5">Belongs to the HrcA family.</text>
</comment>
<dbReference type="PANTHER" id="PTHR34824:SF1">
    <property type="entry name" value="HEAT-INDUCIBLE TRANSCRIPTION REPRESSOR HRCA"/>
    <property type="match status" value="1"/>
</dbReference>
<evidence type="ECO:0000256" key="4">
    <source>
        <dbReference type="ARBA" id="ARBA00023163"/>
    </source>
</evidence>
<keyword evidence="4 5" id="KW-0804">Transcription</keyword>
<keyword evidence="8" id="KW-1185">Reference proteome</keyword>
<dbReference type="GO" id="GO:0003677">
    <property type="term" value="F:DNA binding"/>
    <property type="evidence" value="ECO:0007669"/>
    <property type="project" value="InterPro"/>
</dbReference>
<evidence type="ECO:0000256" key="5">
    <source>
        <dbReference type="HAMAP-Rule" id="MF_00081"/>
    </source>
</evidence>
<accession>A0A2K9C5S3</accession>
<protein>
    <recommendedName>
        <fullName evidence="5">Heat-inducible transcription repressor HrcA</fullName>
    </recommendedName>
</protein>
<dbReference type="KEGG" id="msyr:CXP39_02380"/>
<dbReference type="NCBIfam" id="TIGR00331">
    <property type="entry name" value="hrcA"/>
    <property type="match status" value="1"/>
</dbReference>
<evidence type="ECO:0000313" key="8">
    <source>
        <dbReference type="Proteomes" id="UP000233419"/>
    </source>
</evidence>
<evidence type="ECO:0000313" key="7">
    <source>
        <dbReference type="EMBL" id="AUF83637.1"/>
    </source>
</evidence>
<dbReference type="Pfam" id="PF01628">
    <property type="entry name" value="HrcA"/>
    <property type="match status" value="1"/>
</dbReference>
<dbReference type="GO" id="GO:0045892">
    <property type="term" value="P:negative regulation of DNA-templated transcription"/>
    <property type="evidence" value="ECO:0007669"/>
    <property type="project" value="UniProtKB-UniRule"/>
</dbReference>
<gene>
    <name evidence="5 7" type="primary">hrcA</name>
    <name evidence="7" type="ORF">CXP39_02380</name>
</gene>
<dbReference type="InterPro" id="IPR002571">
    <property type="entry name" value="HrcA"/>
</dbReference>
<dbReference type="SUPFAM" id="SSF46785">
    <property type="entry name" value="Winged helix' DNA-binding domain"/>
    <property type="match status" value="1"/>
</dbReference>
<evidence type="ECO:0000259" key="6">
    <source>
        <dbReference type="Pfam" id="PF01628"/>
    </source>
</evidence>
<dbReference type="HAMAP" id="MF_00081">
    <property type="entry name" value="HrcA"/>
    <property type="match status" value="1"/>
</dbReference>
<evidence type="ECO:0000256" key="1">
    <source>
        <dbReference type="ARBA" id="ARBA00022491"/>
    </source>
</evidence>
<dbReference type="Gene3D" id="3.30.390.60">
    <property type="entry name" value="Heat-inducible transcription repressor hrca homolog, domain 3"/>
    <property type="match status" value="1"/>
</dbReference>
<reference evidence="7 8" key="1">
    <citation type="submission" date="2017-12" db="EMBL/GenBank/DDBJ databases">
        <title>Mesoplasma syrphidae YJS, Complete Genome.</title>
        <authorList>
            <person name="Knight T.F."/>
            <person name="Citino T."/>
            <person name="Rubinstein R."/>
            <person name="Neuschaefer Z."/>
        </authorList>
    </citation>
    <scope>NUCLEOTIDE SEQUENCE [LARGE SCALE GENOMIC DNA]</scope>
    <source>
        <strain evidence="7 8">YJS</strain>
    </source>
</reference>
<dbReference type="SUPFAM" id="SSF55781">
    <property type="entry name" value="GAF domain-like"/>
    <property type="match status" value="1"/>
</dbReference>
<proteinExistence type="inferred from homology"/>
<evidence type="ECO:0000256" key="3">
    <source>
        <dbReference type="ARBA" id="ARBA00023016"/>
    </source>
</evidence>
<dbReference type="PIRSF" id="PIRSF005485">
    <property type="entry name" value="HrcA"/>
    <property type="match status" value="1"/>
</dbReference>
<feature type="domain" description="Heat-inducible transcription repressor HrcA C-terminal" evidence="6">
    <location>
        <begin position="103"/>
        <end position="322"/>
    </location>
</feature>
<dbReference type="RefSeq" id="WP_027048013.1">
    <property type="nucleotide sequence ID" value="NZ_CP025257.1"/>
</dbReference>
<comment type="function">
    <text evidence="5">Negative regulator of class I heat shock genes (grpE-dnaK-dnaJ and groELS operons). Prevents heat-shock induction of these operons.</text>
</comment>
<dbReference type="Gene3D" id="1.10.10.10">
    <property type="entry name" value="Winged helix-like DNA-binding domain superfamily/Winged helix DNA-binding domain"/>
    <property type="match status" value="1"/>
</dbReference>
<name>A0A2K9C5S3_9MOLU</name>
<dbReference type="InterPro" id="IPR036390">
    <property type="entry name" value="WH_DNA-bd_sf"/>
</dbReference>
<dbReference type="InterPro" id="IPR029016">
    <property type="entry name" value="GAF-like_dom_sf"/>
</dbReference>
<dbReference type="InterPro" id="IPR021153">
    <property type="entry name" value="HrcA_C"/>
</dbReference>
<sequence>MLTERQSLILKVIIKDYIDKNQPVGSKRILELLGINISSATIRNDSAILEEKGYLEKQHTSSGRIPSTNGYRYYVDYLMERTENEDLKEYLKTIFHSRGIGIDNVLDEASKIISELTKMTAIVSKKENLNDVVLKKIDLVPLSNTMASVIFVLSNGTIQKKVFNLENVSLNDLAISIKLFSDNLIETNIQEIEAMAETIKPILEESVKNYEYVLQTFLKTILQGKDEKKEIFGMKYMLENPEFNDTQKIKNIINLMDKISPFDWYEVTYESNQQKNKISTKIGSEISDDNDDIAILGTEFITKDGTTTSLTLVGPKRVDYSQANQLIEMLIDIINGNGDT</sequence>
<dbReference type="AlphaFoldDB" id="A0A2K9C5S3"/>
<dbReference type="Proteomes" id="UP000233419">
    <property type="component" value="Chromosome"/>
</dbReference>
<keyword evidence="3 5" id="KW-0346">Stress response</keyword>